<evidence type="ECO:0008006" key="3">
    <source>
        <dbReference type="Google" id="ProtNLM"/>
    </source>
</evidence>
<reference evidence="1 2" key="1">
    <citation type="submission" date="2017-06" db="EMBL/GenBank/DDBJ databases">
        <authorList>
            <person name="Kim H.J."/>
            <person name="Triplett B.A."/>
        </authorList>
    </citation>
    <scope>NUCLEOTIDE SEQUENCE [LARGE SCALE GENOMIC DNA]</scope>
    <source>
        <strain evidence="1 2">U15</strain>
    </source>
</reference>
<dbReference type="AlphaFoldDB" id="A0A239LDV7"/>
<keyword evidence="2" id="KW-1185">Reference proteome</keyword>
<organism evidence="1 2">
    <name type="scientific">Noviherbaspirillum humi</name>
    <dbReference type="NCBI Taxonomy" id="1688639"/>
    <lineage>
        <taxon>Bacteria</taxon>
        <taxon>Pseudomonadati</taxon>
        <taxon>Pseudomonadota</taxon>
        <taxon>Betaproteobacteria</taxon>
        <taxon>Burkholderiales</taxon>
        <taxon>Oxalobacteraceae</taxon>
        <taxon>Noviherbaspirillum</taxon>
    </lineage>
</organism>
<dbReference type="Proteomes" id="UP000198284">
    <property type="component" value="Unassembled WGS sequence"/>
</dbReference>
<evidence type="ECO:0000313" key="1">
    <source>
        <dbReference type="EMBL" id="SNT28817.1"/>
    </source>
</evidence>
<accession>A0A239LDV7</accession>
<gene>
    <name evidence="1" type="ORF">SAMN06265795_12231</name>
</gene>
<proteinExistence type="predicted"/>
<dbReference type="EMBL" id="FZOT01000022">
    <property type="protein sequence ID" value="SNT28817.1"/>
    <property type="molecule type" value="Genomic_DNA"/>
</dbReference>
<name>A0A239LDV7_9BURK</name>
<sequence length="196" mass="21738">MLFASVKHNIAEVVKGLNDVAKTQLPFAIAKGLTDTAKEVRIKMTDALPNQFDKPTPFTMRAFGYTPATKARQIATVFVRHEQLKYLQFQIDGGVRSPARRALLIPKGVRLNQYGNMTRGAIKKLLSRPDVFSGKVDGVPGIYQRKGGKVILLVAYADQVKYRRRYPFAEIGQRAVSKAFDGHFSAAIAKAVATMR</sequence>
<evidence type="ECO:0000313" key="2">
    <source>
        <dbReference type="Proteomes" id="UP000198284"/>
    </source>
</evidence>
<dbReference type="OrthoDB" id="6871774at2"/>
<dbReference type="RefSeq" id="WP_089401416.1">
    <property type="nucleotide sequence ID" value="NZ_FZOT01000022.1"/>
</dbReference>
<protein>
    <recommendedName>
        <fullName evidence="3">Phage protein, HK97 gp10 family</fullName>
    </recommendedName>
</protein>